<organism evidence="1 2">
    <name type="scientific">Lachancea nothofagi CBS 11611</name>
    <dbReference type="NCBI Taxonomy" id="1266666"/>
    <lineage>
        <taxon>Eukaryota</taxon>
        <taxon>Fungi</taxon>
        <taxon>Dikarya</taxon>
        <taxon>Ascomycota</taxon>
        <taxon>Saccharomycotina</taxon>
        <taxon>Saccharomycetes</taxon>
        <taxon>Saccharomycetales</taxon>
        <taxon>Saccharomycetaceae</taxon>
        <taxon>Lachancea</taxon>
    </lineage>
</organism>
<reference evidence="2" key="1">
    <citation type="submission" date="2016-03" db="EMBL/GenBank/DDBJ databases">
        <authorList>
            <person name="Devillers Hugo."/>
        </authorList>
    </citation>
    <scope>NUCLEOTIDE SEQUENCE [LARGE SCALE GENOMIC DNA]</scope>
</reference>
<name>A0A1G4JQD8_9SACH</name>
<protein>
    <submittedName>
        <fullName evidence="1">LANO_0E02322g1_1</fullName>
    </submittedName>
</protein>
<dbReference type="AlphaFoldDB" id="A0A1G4JQD8"/>
<sequence>MDSVGIMDRPFTQDLPNFELDSPDYAVRAHTLPANTTGVRQLVIKKQNGRVVAAKSQLIGRMEDALVRWRPPVSYHAGSTAAVKGKHPYQLEIDTKALCKLPAQTSIDSIRHCFETLSNAVSKPRTERHEKAVRTDTNSVLHSVDLAESICSSRSSSASGMVQEIRRSLQSAETRGMTPRAVICEPEPETYIVERIGYSFPIPACYLPHQDVRPVGESTRDNDNDDDIEADNYWAQWCQFWDDFCRDFKVMCAC</sequence>
<gene>
    <name evidence="1" type="ORF">LANO_0E02322G</name>
</gene>
<accession>A0A1G4JQD8</accession>
<dbReference type="Proteomes" id="UP000189911">
    <property type="component" value="Chromosome E"/>
</dbReference>
<evidence type="ECO:0000313" key="1">
    <source>
        <dbReference type="EMBL" id="SCU92851.1"/>
    </source>
</evidence>
<proteinExistence type="predicted"/>
<dbReference type="EMBL" id="LT598451">
    <property type="protein sequence ID" value="SCU92851.1"/>
    <property type="molecule type" value="Genomic_DNA"/>
</dbReference>
<evidence type="ECO:0000313" key="2">
    <source>
        <dbReference type="Proteomes" id="UP000189911"/>
    </source>
</evidence>
<keyword evidence="2" id="KW-1185">Reference proteome</keyword>
<dbReference type="OrthoDB" id="4062164at2759"/>